<keyword evidence="5" id="KW-0547">Nucleotide-binding</keyword>
<keyword evidence="6" id="KW-0067">ATP-binding</keyword>
<keyword evidence="12" id="KW-1185">Reference proteome</keyword>
<dbReference type="CDD" id="cd01994">
    <property type="entry name" value="AANH_PF0828-like"/>
    <property type="match status" value="1"/>
</dbReference>
<evidence type="ECO:0000313" key="12">
    <source>
        <dbReference type="Proteomes" id="UP000250043"/>
    </source>
</evidence>
<dbReference type="Pfam" id="PF01902">
    <property type="entry name" value="Diphthami_syn_2"/>
    <property type="match status" value="1"/>
</dbReference>
<keyword evidence="4" id="KW-0436">Ligase</keyword>
<evidence type="ECO:0000259" key="10">
    <source>
        <dbReference type="Pfam" id="PF01902"/>
    </source>
</evidence>
<protein>
    <recommendedName>
        <fullName evidence="3">Diphthine--ammonia ligase</fullName>
        <ecNumber evidence="2">6.3.1.14</ecNumber>
    </recommendedName>
    <alternativeName>
        <fullName evidence="7">Diphthamide synthase</fullName>
    </alternativeName>
    <alternativeName>
        <fullName evidence="8">Diphthamide synthetase</fullName>
    </alternativeName>
</protein>
<dbReference type="InterPro" id="IPR030662">
    <property type="entry name" value="DPH6/MJ0570"/>
</dbReference>
<comment type="pathway">
    <text evidence="1">Protein modification; peptidyl-diphthamide biosynthesis.</text>
</comment>
<dbReference type="NCBIfam" id="TIGR00290">
    <property type="entry name" value="MJ0570_dom"/>
    <property type="match status" value="1"/>
</dbReference>
<evidence type="ECO:0000256" key="6">
    <source>
        <dbReference type="ARBA" id="ARBA00022840"/>
    </source>
</evidence>
<dbReference type="InterPro" id="IPR014729">
    <property type="entry name" value="Rossmann-like_a/b/a_fold"/>
</dbReference>
<gene>
    <name evidence="11" type="ORF">OBBRIDRAFT_811409</name>
</gene>
<organism evidence="11 12">
    <name type="scientific">Obba rivulosa</name>
    <dbReference type="NCBI Taxonomy" id="1052685"/>
    <lineage>
        <taxon>Eukaryota</taxon>
        <taxon>Fungi</taxon>
        <taxon>Dikarya</taxon>
        <taxon>Basidiomycota</taxon>
        <taxon>Agaricomycotina</taxon>
        <taxon>Agaricomycetes</taxon>
        <taxon>Polyporales</taxon>
        <taxon>Gelatoporiaceae</taxon>
        <taxon>Obba</taxon>
    </lineage>
</organism>
<dbReference type="PANTHER" id="PTHR12196">
    <property type="entry name" value="DOMAIN OF UNKNOWN FUNCTION 71 DUF71 -CONTAINING PROTEIN"/>
    <property type="match status" value="1"/>
</dbReference>
<dbReference type="GO" id="GO:0017183">
    <property type="term" value="P:protein histidyl modification to diphthamide"/>
    <property type="evidence" value="ECO:0007669"/>
    <property type="project" value="TreeGrafter"/>
</dbReference>
<dbReference type="FunFam" id="3.90.1490.10:FF:000001">
    <property type="entry name" value="Diphthine--ammonia ligase"/>
    <property type="match status" value="1"/>
</dbReference>
<dbReference type="FunFam" id="3.40.50.620:FF:000145">
    <property type="entry name" value="ATP-binding domain containing protein"/>
    <property type="match status" value="1"/>
</dbReference>
<dbReference type="AlphaFoldDB" id="A0A8E2DLT9"/>
<dbReference type="Proteomes" id="UP000250043">
    <property type="component" value="Unassembled WGS sequence"/>
</dbReference>
<sequence>MKYVALLSGGKDSCYNLLHCHLNGHQLVAAASLGPEHGKEELDSYLYQTVGQDAIEYVARALDVPLYRRVISGTAVEQGSEYGGRDAAASGGVHGDETEDLYTLLSFVKLQHPDIQGVSVGAILSNYQRVRVEHVCQRLSLTPLCYLWQRDQAELLSEMIDSGMEAILIKVAGIGLTVKHLGKTLAQIHSTLVKLNALYGSHICGEGGEYETLTLDCAMFKRRIRLNDVETILHSDNDFATVAYLRIKNAELEEKVESSVVGPTVPPLLSEEFHDIRDAVESSIRSLEPIDKDGGEDNILTAVADDVPVCSSKRVGRWVAVANVQHPTIAGQSDGYLEDEVRECFLKLEGALKGHGLRLAHCAHINIYISSIDLFARVNAVYKTFFGTSPPSRACVAVDLPIRTRVRLDCIAFTESSTTERQALHVQSLSYWAPANIGPYSQAIVANERIFLSGQIGLRPSDLTLPTPQSLAQETGLSCQHVERIVDALRNNSGGGWTGYHQGIIYWLTKTSDMLHVRKASQDHPAPVLFAVVSALPKGAIVEKQVLSHTGQCLVDDDGDQAQLTYVIGNLADGSDLVHWEVSRFSETESTIAMITIRGDFEHVSPRLKKVTELREVWERSVSCRLFYHPGRVSFSIAQYDRSFDELPPPTLVPCRQLATKTYDDWDYVLFITCS</sequence>
<dbReference type="Gene3D" id="3.90.1490.10">
    <property type="entry name" value="putative n-type atp pyrophosphatase, domain 2"/>
    <property type="match status" value="1"/>
</dbReference>
<evidence type="ECO:0000256" key="1">
    <source>
        <dbReference type="ARBA" id="ARBA00005156"/>
    </source>
</evidence>
<dbReference type="InterPro" id="IPR035959">
    <property type="entry name" value="RutC-like_sf"/>
</dbReference>
<evidence type="ECO:0000256" key="8">
    <source>
        <dbReference type="ARBA" id="ARBA00031552"/>
    </source>
</evidence>
<dbReference type="EC" id="6.3.1.14" evidence="2"/>
<evidence type="ECO:0000256" key="3">
    <source>
        <dbReference type="ARBA" id="ARBA00018426"/>
    </source>
</evidence>
<proteinExistence type="predicted"/>
<feature type="domain" description="Diphthamide synthase" evidence="10">
    <location>
        <begin position="1"/>
        <end position="243"/>
    </location>
</feature>
<evidence type="ECO:0000256" key="5">
    <source>
        <dbReference type="ARBA" id="ARBA00022741"/>
    </source>
</evidence>
<dbReference type="GO" id="GO:0005524">
    <property type="term" value="F:ATP binding"/>
    <property type="evidence" value="ECO:0007669"/>
    <property type="project" value="UniProtKB-KW"/>
</dbReference>
<accession>A0A8E2DLT9</accession>
<dbReference type="Gene3D" id="3.30.1330.40">
    <property type="entry name" value="RutC-like"/>
    <property type="match status" value="2"/>
</dbReference>
<dbReference type="Gene3D" id="3.40.50.620">
    <property type="entry name" value="HUPs"/>
    <property type="match status" value="1"/>
</dbReference>
<dbReference type="InterPro" id="IPR002761">
    <property type="entry name" value="Diphthami_syn_dom"/>
</dbReference>
<dbReference type="SUPFAM" id="SSF52402">
    <property type="entry name" value="Adenine nucleotide alpha hydrolases-like"/>
    <property type="match status" value="1"/>
</dbReference>
<evidence type="ECO:0000256" key="7">
    <source>
        <dbReference type="ARBA" id="ARBA00029814"/>
    </source>
</evidence>
<dbReference type="PANTHER" id="PTHR12196:SF2">
    <property type="entry name" value="DIPHTHINE--AMMONIA LIGASE"/>
    <property type="match status" value="1"/>
</dbReference>
<evidence type="ECO:0000256" key="2">
    <source>
        <dbReference type="ARBA" id="ARBA00012089"/>
    </source>
</evidence>
<name>A0A8E2DLT9_9APHY</name>
<dbReference type="EMBL" id="KV722362">
    <property type="protein sequence ID" value="OCH92905.1"/>
    <property type="molecule type" value="Genomic_DNA"/>
</dbReference>
<evidence type="ECO:0000256" key="9">
    <source>
        <dbReference type="ARBA" id="ARBA00048108"/>
    </source>
</evidence>
<comment type="catalytic activity">
    <reaction evidence="9">
        <text>diphthine-[translation elongation factor 2] + NH4(+) + ATP = diphthamide-[translation elongation factor 2] + AMP + diphosphate + H(+)</text>
        <dbReference type="Rhea" id="RHEA:19753"/>
        <dbReference type="Rhea" id="RHEA-COMP:10172"/>
        <dbReference type="Rhea" id="RHEA-COMP:10174"/>
        <dbReference type="ChEBI" id="CHEBI:15378"/>
        <dbReference type="ChEBI" id="CHEBI:16692"/>
        <dbReference type="ChEBI" id="CHEBI:28938"/>
        <dbReference type="ChEBI" id="CHEBI:30616"/>
        <dbReference type="ChEBI" id="CHEBI:33019"/>
        <dbReference type="ChEBI" id="CHEBI:82696"/>
        <dbReference type="ChEBI" id="CHEBI:456215"/>
        <dbReference type="EC" id="6.3.1.14"/>
    </reaction>
</comment>
<reference evidence="11 12" key="1">
    <citation type="submission" date="2016-07" db="EMBL/GenBank/DDBJ databases">
        <title>Draft genome of the white-rot fungus Obba rivulosa 3A-2.</title>
        <authorList>
            <consortium name="DOE Joint Genome Institute"/>
            <person name="Miettinen O."/>
            <person name="Riley R."/>
            <person name="Acob R."/>
            <person name="Barry K."/>
            <person name="Cullen D."/>
            <person name="De Vries R."/>
            <person name="Hainaut M."/>
            <person name="Hatakka A."/>
            <person name="Henrissat B."/>
            <person name="Hilden K."/>
            <person name="Kuo R."/>
            <person name="Labutti K."/>
            <person name="Lipzen A."/>
            <person name="Makela M.R."/>
            <person name="Sandor L."/>
            <person name="Spatafora J.W."/>
            <person name="Grigoriev I.V."/>
            <person name="Hibbett D.S."/>
        </authorList>
    </citation>
    <scope>NUCLEOTIDE SEQUENCE [LARGE SCALE GENOMIC DNA]</scope>
    <source>
        <strain evidence="11 12">3A-2</strain>
    </source>
</reference>
<dbReference type="InterPro" id="IPR006175">
    <property type="entry name" value="YjgF/YER057c/UK114"/>
</dbReference>
<evidence type="ECO:0000313" key="11">
    <source>
        <dbReference type="EMBL" id="OCH92905.1"/>
    </source>
</evidence>
<dbReference type="Pfam" id="PF01042">
    <property type="entry name" value="Ribonuc_L-PSP"/>
    <property type="match status" value="2"/>
</dbReference>
<dbReference type="CDD" id="cd06155">
    <property type="entry name" value="eu_AANH_C_1"/>
    <property type="match status" value="1"/>
</dbReference>
<dbReference type="SUPFAM" id="SSF55298">
    <property type="entry name" value="YjgF-like"/>
    <property type="match status" value="2"/>
</dbReference>
<dbReference type="OrthoDB" id="686384at2759"/>
<evidence type="ECO:0000256" key="4">
    <source>
        <dbReference type="ARBA" id="ARBA00022598"/>
    </source>
</evidence>
<dbReference type="GO" id="GO:0017178">
    <property type="term" value="F:diphthine-ammonia ligase activity"/>
    <property type="evidence" value="ECO:0007669"/>
    <property type="project" value="UniProtKB-EC"/>
</dbReference>